<dbReference type="FunFam" id="3.40.50.300:FF:000006">
    <property type="entry name" value="DNA-binding transcriptional regulator NtrC"/>
    <property type="match status" value="1"/>
</dbReference>
<dbReference type="Gene3D" id="1.10.8.60">
    <property type="match status" value="1"/>
</dbReference>
<feature type="non-terminal residue" evidence="9">
    <location>
        <position position="1"/>
    </location>
</feature>
<dbReference type="EMBL" id="UOGK01000244">
    <property type="protein sequence ID" value="VAX39459.1"/>
    <property type="molecule type" value="Genomic_DNA"/>
</dbReference>
<dbReference type="InterPro" id="IPR025662">
    <property type="entry name" value="Sigma_54_int_dom_ATP-bd_1"/>
</dbReference>
<dbReference type="InterPro" id="IPR002078">
    <property type="entry name" value="Sigma_54_int"/>
</dbReference>
<dbReference type="PROSITE" id="PS00676">
    <property type="entry name" value="SIGMA54_INTERACT_2"/>
    <property type="match status" value="1"/>
</dbReference>
<dbReference type="Pfam" id="PF02954">
    <property type="entry name" value="HTH_8"/>
    <property type="match status" value="1"/>
</dbReference>
<evidence type="ECO:0000256" key="3">
    <source>
        <dbReference type="ARBA" id="ARBA00023015"/>
    </source>
</evidence>
<keyword evidence="2" id="KW-0067">ATP-binding</keyword>
<dbReference type="SUPFAM" id="SSF52172">
    <property type="entry name" value="CheY-like"/>
    <property type="match status" value="1"/>
</dbReference>
<reference evidence="9" key="1">
    <citation type="submission" date="2018-06" db="EMBL/GenBank/DDBJ databases">
        <authorList>
            <person name="Zhirakovskaya E."/>
        </authorList>
    </citation>
    <scope>NUCLEOTIDE SEQUENCE</scope>
</reference>
<dbReference type="InterPro" id="IPR002197">
    <property type="entry name" value="HTH_Fis"/>
</dbReference>
<dbReference type="PROSITE" id="PS50110">
    <property type="entry name" value="RESPONSE_REGULATORY"/>
    <property type="match status" value="1"/>
</dbReference>
<dbReference type="SUPFAM" id="SSF52540">
    <property type="entry name" value="P-loop containing nucleoside triphosphate hydrolases"/>
    <property type="match status" value="1"/>
</dbReference>
<dbReference type="PANTHER" id="PTHR32071">
    <property type="entry name" value="TRANSCRIPTIONAL REGULATORY PROTEIN"/>
    <property type="match status" value="1"/>
</dbReference>
<evidence type="ECO:0000256" key="4">
    <source>
        <dbReference type="ARBA" id="ARBA00023125"/>
    </source>
</evidence>
<sequence>LQQLASQTPVIVITAFGTVENAVAAMRGGAADYLLKPMQFDEVLLRIRRALEFGEMRRNRRFLTEQLAANSTFQDLIGEAPAMLELFDLTRKLSGVRSSVLIVGESGTGKELFARAIHYNGASRDNHFVAVNCGAIPDSLIESELFGHRRGAFTGAVADRIGYFEAANGGTLFLDEISTLPLAVQSSLLRVLEERMVVPVGDTRPRPVDVRIIAASNQDLHALVREKIFREDLLYRLDVVRLELPPLRERREDIPKLAHHFLEKYTREMNKRISGISNNAMRALLDHEWRGNVRELENVIERAVIFAEDRDIRLKDLPFGAPDIPEDLGEDLKEAVHRFERQHILAGLKHHDYDKAETARHLGIGLSSLYRKLDELKIPKDDQEPDAE</sequence>
<proteinExistence type="predicted"/>
<evidence type="ECO:0000256" key="2">
    <source>
        <dbReference type="ARBA" id="ARBA00022840"/>
    </source>
</evidence>
<keyword evidence="6" id="KW-0804">Transcription</keyword>
<dbReference type="GO" id="GO:0005524">
    <property type="term" value="F:ATP binding"/>
    <property type="evidence" value="ECO:0007669"/>
    <property type="project" value="UniProtKB-KW"/>
</dbReference>
<evidence type="ECO:0000256" key="1">
    <source>
        <dbReference type="ARBA" id="ARBA00022741"/>
    </source>
</evidence>
<keyword evidence="4" id="KW-0238">DNA-binding</keyword>
<dbReference type="Gene3D" id="1.10.10.60">
    <property type="entry name" value="Homeodomain-like"/>
    <property type="match status" value="1"/>
</dbReference>
<dbReference type="SUPFAM" id="SSF46689">
    <property type="entry name" value="Homeodomain-like"/>
    <property type="match status" value="1"/>
</dbReference>
<keyword evidence="3" id="KW-0805">Transcription regulation</keyword>
<dbReference type="FunFam" id="1.10.8.60:FF:000014">
    <property type="entry name" value="DNA-binding transcriptional regulator NtrC"/>
    <property type="match status" value="1"/>
</dbReference>
<dbReference type="InterPro" id="IPR003593">
    <property type="entry name" value="AAA+_ATPase"/>
</dbReference>
<dbReference type="CDD" id="cd00009">
    <property type="entry name" value="AAA"/>
    <property type="match status" value="1"/>
</dbReference>
<gene>
    <name evidence="9" type="ORF">MNBD_PLANCTO03-678</name>
</gene>
<dbReference type="PROSITE" id="PS50045">
    <property type="entry name" value="SIGMA54_INTERACT_4"/>
    <property type="match status" value="1"/>
</dbReference>
<dbReference type="Pfam" id="PF00072">
    <property type="entry name" value="Response_reg"/>
    <property type="match status" value="1"/>
</dbReference>
<dbReference type="InterPro" id="IPR027417">
    <property type="entry name" value="P-loop_NTPase"/>
</dbReference>
<evidence type="ECO:0000259" key="7">
    <source>
        <dbReference type="PROSITE" id="PS50045"/>
    </source>
</evidence>
<feature type="domain" description="Sigma-54 factor interaction" evidence="7">
    <location>
        <begin position="76"/>
        <end position="305"/>
    </location>
</feature>
<feature type="domain" description="Response regulatory" evidence="8">
    <location>
        <begin position="1"/>
        <end position="51"/>
    </location>
</feature>
<evidence type="ECO:0000313" key="9">
    <source>
        <dbReference type="EMBL" id="VAX39459.1"/>
    </source>
</evidence>
<accession>A0A3B1DB02</accession>
<dbReference type="Gene3D" id="3.40.50.300">
    <property type="entry name" value="P-loop containing nucleotide triphosphate hydrolases"/>
    <property type="match status" value="1"/>
</dbReference>
<dbReference type="PROSITE" id="PS00675">
    <property type="entry name" value="SIGMA54_INTERACT_1"/>
    <property type="match status" value="1"/>
</dbReference>
<name>A0A3B1DB02_9ZZZZ</name>
<dbReference type="InterPro" id="IPR058031">
    <property type="entry name" value="AAA_lid_NorR"/>
</dbReference>
<keyword evidence="1" id="KW-0547">Nucleotide-binding</keyword>
<dbReference type="GO" id="GO:0043565">
    <property type="term" value="F:sequence-specific DNA binding"/>
    <property type="evidence" value="ECO:0007669"/>
    <property type="project" value="InterPro"/>
</dbReference>
<organism evidence="9">
    <name type="scientific">hydrothermal vent metagenome</name>
    <dbReference type="NCBI Taxonomy" id="652676"/>
    <lineage>
        <taxon>unclassified sequences</taxon>
        <taxon>metagenomes</taxon>
        <taxon>ecological metagenomes</taxon>
    </lineage>
</organism>
<dbReference type="GO" id="GO:0000160">
    <property type="term" value="P:phosphorelay signal transduction system"/>
    <property type="evidence" value="ECO:0007669"/>
    <property type="project" value="InterPro"/>
</dbReference>
<dbReference type="InterPro" id="IPR001789">
    <property type="entry name" value="Sig_transdc_resp-reg_receiver"/>
</dbReference>
<dbReference type="SMART" id="SM00382">
    <property type="entry name" value="AAA"/>
    <property type="match status" value="1"/>
</dbReference>
<evidence type="ECO:0000259" key="8">
    <source>
        <dbReference type="PROSITE" id="PS50110"/>
    </source>
</evidence>
<dbReference type="Pfam" id="PF00158">
    <property type="entry name" value="Sigma54_activat"/>
    <property type="match status" value="1"/>
</dbReference>
<dbReference type="GO" id="GO:0006355">
    <property type="term" value="P:regulation of DNA-templated transcription"/>
    <property type="evidence" value="ECO:0007669"/>
    <property type="project" value="InterPro"/>
</dbReference>
<evidence type="ECO:0000256" key="6">
    <source>
        <dbReference type="ARBA" id="ARBA00023163"/>
    </source>
</evidence>
<dbReference type="InterPro" id="IPR011006">
    <property type="entry name" value="CheY-like_superfamily"/>
</dbReference>
<evidence type="ECO:0000256" key="5">
    <source>
        <dbReference type="ARBA" id="ARBA00023159"/>
    </source>
</evidence>
<keyword evidence="5" id="KW-0010">Activator</keyword>
<dbReference type="Gene3D" id="3.40.50.2300">
    <property type="match status" value="1"/>
</dbReference>
<dbReference type="Pfam" id="PF25601">
    <property type="entry name" value="AAA_lid_14"/>
    <property type="match status" value="1"/>
</dbReference>
<dbReference type="InterPro" id="IPR025943">
    <property type="entry name" value="Sigma_54_int_dom_ATP-bd_2"/>
</dbReference>
<protein>
    <submittedName>
        <fullName evidence="9">Nitrogen regulation protein NR(I), GlnG (=NtrC)</fullName>
    </submittedName>
</protein>
<dbReference type="AlphaFoldDB" id="A0A3B1DB02"/>
<dbReference type="InterPro" id="IPR009057">
    <property type="entry name" value="Homeodomain-like_sf"/>
</dbReference>